<dbReference type="PANTHER" id="PTHR24356:SF346">
    <property type="entry name" value="PROTEIN KINASE FAMILY PROTEIN"/>
    <property type="match status" value="1"/>
</dbReference>
<keyword evidence="6" id="KW-0067">ATP-binding</keyword>
<evidence type="ECO:0000313" key="11">
    <source>
        <dbReference type="Proteomes" id="UP001237642"/>
    </source>
</evidence>
<dbReference type="InterPro" id="IPR000719">
    <property type="entry name" value="Prot_kinase_dom"/>
</dbReference>
<evidence type="ECO:0000256" key="7">
    <source>
        <dbReference type="ARBA" id="ARBA00047899"/>
    </source>
</evidence>
<organism evidence="10 11">
    <name type="scientific">Heracleum sosnowskyi</name>
    <dbReference type="NCBI Taxonomy" id="360622"/>
    <lineage>
        <taxon>Eukaryota</taxon>
        <taxon>Viridiplantae</taxon>
        <taxon>Streptophyta</taxon>
        <taxon>Embryophyta</taxon>
        <taxon>Tracheophyta</taxon>
        <taxon>Spermatophyta</taxon>
        <taxon>Magnoliopsida</taxon>
        <taxon>eudicotyledons</taxon>
        <taxon>Gunneridae</taxon>
        <taxon>Pentapetalae</taxon>
        <taxon>asterids</taxon>
        <taxon>campanulids</taxon>
        <taxon>Apiales</taxon>
        <taxon>Apiaceae</taxon>
        <taxon>Apioideae</taxon>
        <taxon>apioid superclade</taxon>
        <taxon>Tordylieae</taxon>
        <taxon>Tordyliinae</taxon>
        <taxon>Heracleum</taxon>
    </lineage>
</organism>
<comment type="caution">
    <text evidence="10">The sequence shown here is derived from an EMBL/GenBank/DDBJ whole genome shotgun (WGS) entry which is preliminary data.</text>
</comment>
<dbReference type="PROSITE" id="PS50011">
    <property type="entry name" value="PROTEIN_KINASE_DOM"/>
    <property type="match status" value="1"/>
</dbReference>
<dbReference type="GO" id="GO:0005524">
    <property type="term" value="F:ATP binding"/>
    <property type="evidence" value="ECO:0007669"/>
    <property type="project" value="UniProtKB-KW"/>
</dbReference>
<dbReference type="Pfam" id="PF00069">
    <property type="entry name" value="Pkinase"/>
    <property type="match status" value="1"/>
</dbReference>
<evidence type="ECO:0000256" key="1">
    <source>
        <dbReference type="ARBA" id="ARBA00012513"/>
    </source>
</evidence>
<dbReference type="InterPro" id="IPR011009">
    <property type="entry name" value="Kinase-like_dom_sf"/>
</dbReference>
<reference evidence="10" key="2">
    <citation type="submission" date="2023-05" db="EMBL/GenBank/DDBJ databases">
        <authorList>
            <person name="Schelkunov M.I."/>
        </authorList>
    </citation>
    <scope>NUCLEOTIDE SEQUENCE</scope>
    <source>
        <strain evidence="10">Hsosn_3</strain>
        <tissue evidence="10">Leaf</tissue>
    </source>
</reference>
<evidence type="ECO:0000256" key="3">
    <source>
        <dbReference type="ARBA" id="ARBA00022679"/>
    </source>
</evidence>
<evidence type="ECO:0000256" key="6">
    <source>
        <dbReference type="ARBA" id="ARBA00022840"/>
    </source>
</evidence>
<dbReference type="EMBL" id="JAUIZM010000003">
    <property type="protein sequence ID" value="KAK1392464.1"/>
    <property type="molecule type" value="Genomic_DNA"/>
</dbReference>
<accession>A0AAD8N0V8</accession>
<keyword evidence="11" id="KW-1185">Reference proteome</keyword>
<reference evidence="10" key="1">
    <citation type="submission" date="2023-02" db="EMBL/GenBank/DDBJ databases">
        <title>Genome of toxic invasive species Heracleum sosnowskyi carries increased number of genes despite the absence of recent whole-genome duplications.</title>
        <authorList>
            <person name="Schelkunov M."/>
            <person name="Shtratnikova V."/>
            <person name="Makarenko M."/>
            <person name="Klepikova A."/>
            <person name="Omelchenko D."/>
            <person name="Novikova G."/>
            <person name="Obukhova E."/>
            <person name="Bogdanov V."/>
            <person name="Penin A."/>
            <person name="Logacheva M."/>
        </authorList>
    </citation>
    <scope>NUCLEOTIDE SEQUENCE</scope>
    <source>
        <strain evidence="10">Hsosn_3</strain>
        <tissue evidence="10">Leaf</tissue>
    </source>
</reference>
<evidence type="ECO:0000259" key="9">
    <source>
        <dbReference type="PROSITE" id="PS50011"/>
    </source>
</evidence>
<keyword evidence="4" id="KW-0547">Nucleotide-binding</keyword>
<comment type="catalytic activity">
    <reaction evidence="8">
        <text>L-seryl-[protein] + ATP = O-phospho-L-seryl-[protein] + ADP + H(+)</text>
        <dbReference type="Rhea" id="RHEA:17989"/>
        <dbReference type="Rhea" id="RHEA-COMP:9863"/>
        <dbReference type="Rhea" id="RHEA-COMP:11604"/>
        <dbReference type="ChEBI" id="CHEBI:15378"/>
        <dbReference type="ChEBI" id="CHEBI:29999"/>
        <dbReference type="ChEBI" id="CHEBI:30616"/>
        <dbReference type="ChEBI" id="CHEBI:83421"/>
        <dbReference type="ChEBI" id="CHEBI:456216"/>
        <dbReference type="EC" id="2.7.11.1"/>
    </reaction>
</comment>
<dbReference type="PANTHER" id="PTHR24356">
    <property type="entry name" value="SERINE/THREONINE-PROTEIN KINASE"/>
    <property type="match status" value="1"/>
</dbReference>
<dbReference type="InterPro" id="IPR050236">
    <property type="entry name" value="Ser_Thr_kinase_AGC"/>
</dbReference>
<evidence type="ECO:0000256" key="8">
    <source>
        <dbReference type="ARBA" id="ARBA00048679"/>
    </source>
</evidence>
<name>A0AAD8N0V8_9APIA</name>
<evidence type="ECO:0000313" key="10">
    <source>
        <dbReference type="EMBL" id="KAK1392464.1"/>
    </source>
</evidence>
<keyword evidence="5" id="KW-0418">Kinase</keyword>
<dbReference type="Gene3D" id="1.10.510.10">
    <property type="entry name" value="Transferase(Phosphotransferase) domain 1"/>
    <property type="match status" value="1"/>
</dbReference>
<evidence type="ECO:0000256" key="4">
    <source>
        <dbReference type="ARBA" id="ARBA00022741"/>
    </source>
</evidence>
<dbReference type="FunFam" id="1.10.510.10:FF:000042">
    <property type="entry name" value="Non-specific serine/threonine protein kinase"/>
    <property type="match status" value="1"/>
</dbReference>
<dbReference type="GO" id="GO:0004674">
    <property type="term" value="F:protein serine/threonine kinase activity"/>
    <property type="evidence" value="ECO:0007669"/>
    <property type="project" value="UniProtKB-KW"/>
</dbReference>
<keyword evidence="3" id="KW-0808">Transferase</keyword>
<gene>
    <name evidence="10" type="ORF">POM88_011520</name>
</gene>
<evidence type="ECO:0000256" key="5">
    <source>
        <dbReference type="ARBA" id="ARBA00022777"/>
    </source>
</evidence>
<dbReference type="EC" id="2.7.11.1" evidence="1"/>
<feature type="domain" description="Protein kinase" evidence="9">
    <location>
        <begin position="1"/>
        <end position="131"/>
    </location>
</feature>
<dbReference type="SUPFAM" id="SSF56112">
    <property type="entry name" value="Protein kinase-like (PK-like)"/>
    <property type="match status" value="1"/>
</dbReference>
<sequence length="131" mass="15063">MKKLKNSEMLRRGQVEHVKAERNLLEKDTLTEEEAIFYIGETVLAIESIHIHNYIHRDIKPDNLLLDKHGHLRLSYFGLCKPLDCSTIEEKDLSAVSPTGSSKNTYRNIYRLHCAVDFIENVYSASIESSD</sequence>
<dbReference type="GO" id="GO:0035556">
    <property type="term" value="P:intracellular signal transduction"/>
    <property type="evidence" value="ECO:0007669"/>
    <property type="project" value="TreeGrafter"/>
</dbReference>
<dbReference type="PROSITE" id="PS00108">
    <property type="entry name" value="PROTEIN_KINASE_ST"/>
    <property type="match status" value="1"/>
</dbReference>
<dbReference type="Proteomes" id="UP001237642">
    <property type="component" value="Unassembled WGS sequence"/>
</dbReference>
<dbReference type="InterPro" id="IPR008271">
    <property type="entry name" value="Ser/Thr_kinase_AS"/>
</dbReference>
<proteinExistence type="predicted"/>
<keyword evidence="2" id="KW-0723">Serine/threonine-protein kinase</keyword>
<comment type="catalytic activity">
    <reaction evidence="7">
        <text>L-threonyl-[protein] + ATP = O-phospho-L-threonyl-[protein] + ADP + H(+)</text>
        <dbReference type="Rhea" id="RHEA:46608"/>
        <dbReference type="Rhea" id="RHEA-COMP:11060"/>
        <dbReference type="Rhea" id="RHEA-COMP:11605"/>
        <dbReference type="ChEBI" id="CHEBI:15378"/>
        <dbReference type="ChEBI" id="CHEBI:30013"/>
        <dbReference type="ChEBI" id="CHEBI:30616"/>
        <dbReference type="ChEBI" id="CHEBI:61977"/>
        <dbReference type="ChEBI" id="CHEBI:456216"/>
        <dbReference type="EC" id="2.7.11.1"/>
    </reaction>
</comment>
<dbReference type="AlphaFoldDB" id="A0AAD8N0V8"/>
<protein>
    <recommendedName>
        <fullName evidence="1">non-specific serine/threonine protein kinase</fullName>
        <ecNumber evidence="1">2.7.11.1</ecNumber>
    </recommendedName>
</protein>
<evidence type="ECO:0000256" key="2">
    <source>
        <dbReference type="ARBA" id="ARBA00022527"/>
    </source>
</evidence>